<evidence type="ECO:0000256" key="2">
    <source>
        <dbReference type="ARBA" id="ARBA00008835"/>
    </source>
</evidence>
<keyword evidence="4 7" id="KW-0812">Transmembrane</keyword>
<feature type="transmembrane region" description="Helical" evidence="7">
    <location>
        <begin position="266"/>
        <end position="290"/>
    </location>
</feature>
<feature type="transmembrane region" description="Helical" evidence="7">
    <location>
        <begin position="12"/>
        <end position="30"/>
    </location>
</feature>
<keyword evidence="6 7" id="KW-0472">Membrane</keyword>
<dbReference type="InterPro" id="IPR042196">
    <property type="entry name" value="FHIPEP_4"/>
</dbReference>
<dbReference type="Gene3D" id="1.10.8.540">
    <property type="entry name" value="FHIPEP family, domain 3"/>
    <property type="match status" value="1"/>
</dbReference>
<dbReference type="EMBL" id="JAINVV010000012">
    <property type="protein sequence ID" value="MBY8825546.1"/>
    <property type="molecule type" value="Genomic_DNA"/>
</dbReference>
<evidence type="ECO:0000256" key="1">
    <source>
        <dbReference type="ARBA" id="ARBA00004651"/>
    </source>
</evidence>
<evidence type="ECO:0000313" key="9">
    <source>
        <dbReference type="Proteomes" id="UP000706039"/>
    </source>
</evidence>
<evidence type="ECO:0000256" key="5">
    <source>
        <dbReference type="ARBA" id="ARBA00022989"/>
    </source>
</evidence>
<proteinExistence type="inferred from homology"/>
<comment type="caution">
    <text evidence="8">The sequence shown here is derived from an EMBL/GenBank/DDBJ whole genome shotgun (WGS) entry which is preliminary data.</text>
</comment>
<dbReference type="Gene3D" id="3.40.30.60">
    <property type="entry name" value="FHIPEP family, domain 1"/>
    <property type="match status" value="1"/>
</dbReference>
<dbReference type="PANTHER" id="PTHR30161:SF1">
    <property type="entry name" value="FLAGELLAR BIOSYNTHESIS PROTEIN FLHA-RELATED"/>
    <property type="match status" value="1"/>
</dbReference>
<keyword evidence="5 7" id="KW-1133">Transmembrane helix</keyword>
<feature type="transmembrane region" description="Helical" evidence="7">
    <location>
        <begin position="107"/>
        <end position="126"/>
    </location>
</feature>
<dbReference type="InterPro" id="IPR001712">
    <property type="entry name" value="T3SS_FHIPEP"/>
</dbReference>
<keyword evidence="8" id="KW-0969">Cilium</keyword>
<evidence type="ECO:0000256" key="4">
    <source>
        <dbReference type="ARBA" id="ARBA00022692"/>
    </source>
</evidence>
<feature type="transmembrane region" description="Helical" evidence="7">
    <location>
        <begin position="36"/>
        <end position="55"/>
    </location>
</feature>
<organism evidence="8 9">
    <name type="scientific">Sphingomonas colocasiae</name>
    <dbReference type="NCBI Taxonomy" id="1848973"/>
    <lineage>
        <taxon>Bacteria</taxon>
        <taxon>Pseudomonadati</taxon>
        <taxon>Pseudomonadota</taxon>
        <taxon>Alphaproteobacteria</taxon>
        <taxon>Sphingomonadales</taxon>
        <taxon>Sphingomonadaceae</taxon>
        <taxon>Sphingomonas</taxon>
    </lineage>
</organism>
<dbReference type="Proteomes" id="UP000706039">
    <property type="component" value="Unassembled WGS sequence"/>
</dbReference>
<feature type="transmembrane region" description="Helical" evidence="7">
    <location>
        <begin position="67"/>
        <end position="87"/>
    </location>
</feature>
<dbReference type="PANTHER" id="PTHR30161">
    <property type="entry name" value="FLAGELLAR EXPORT PROTEIN, MEMBRANE FLHA SUBUNIT-RELATED"/>
    <property type="match status" value="1"/>
</dbReference>
<dbReference type="PRINTS" id="PR00949">
    <property type="entry name" value="TYPE3IMAPROT"/>
</dbReference>
<accession>A0ABS7PW89</accession>
<feature type="transmembrane region" description="Helical" evidence="7">
    <location>
        <begin position="236"/>
        <end position="254"/>
    </location>
</feature>
<protein>
    <submittedName>
        <fullName evidence="8">Flagellar biosynthesis protein FlhA</fullName>
    </submittedName>
</protein>
<dbReference type="InterPro" id="IPR042194">
    <property type="entry name" value="FHIPEP_1"/>
</dbReference>
<name>A0ABS7PW89_9SPHN</name>
<gene>
    <name evidence="8" type="ORF">K7G82_24810</name>
</gene>
<feature type="transmembrane region" description="Helical" evidence="7">
    <location>
        <begin position="194"/>
        <end position="216"/>
    </location>
</feature>
<keyword evidence="3" id="KW-1003">Cell membrane</keyword>
<evidence type="ECO:0000256" key="3">
    <source>
        <dbReference type="ARBA" id="ARBA00022475"/>
    </source>
</evidence>
<reference evidence="8 9" key="1">
    <citation type="submission" date="2021-08" db="EMBL/GenBank/DDBJ databases">
        <authorList>
            <person name="Tuo L."/>
        </authorList>
    </citation>
    <scope>NUCLEOTIDE SEQUENCE [LARGE SCALE GENOMIC DNA]</scope>
    <source>
        <strain evidence="8 9">JCM 31229</strain>
    </source>
</reference>
<evidence type="ECO:0000256" key="6">
    <source>
        <dbReference type="ARBA" id="ARBA00023136"/>
    </source>
</evidence>
<keyword evidence="8" id="KW-0282">Flagellum</keyword>
<keyword evidence="9" id="KW-1185">Reference proteome</keyword>
<evidence type="ECO:0000256" key="7">
    <source>
        <dbReference type="SAM" id="Phobius"/>
    </source>
</evidence>
<dbReference type="RefSeq" id="WP_222992646.1">
    <property type="nucleotide sequence ID" value="NZ_JAINVV010000012.1"/>
</dbReference>
<keyword evidence="8" id="KW-0966">Cell projection</keyword>
<dbReference type="Pfam" id="PF00771">
    <property type="entry name" value="FHIPEP"/>
    <property type="match status" value="1"/>
</dbReference>
<dbReference type="Gene3D" id="3.40.50.12790">
    <property type="entry name" value="FHIPEP family, domain 4"/>
    <property type="match status" value="1"/>
</dbReference>
<dbReference type="PIRSF" id="PIRSF005419">
    <property type="entry name" value="FlhA"/>
    <property type="match status" value="1"/>
</dbReference>
<dbReference type="InterPro" id="IPR042193">
    <property type="entry name" value="FHIPEP_3"/>
</dbReference>
<sequence>MISRLYRQNRDLVLVGGLLAILLILFAPIPPAVVDLAIITNFGFALTILLMAFYVRRPVDFSTFPSLLLMVTLLRLGINVAATRLILTEAEAGDVIAAVGNFAVGGNYIVGIVVFSILVVVQFVVVTSGAQRVSEVAARFTLDSMPGQQMSIDADLNMGLIDQAEAQRRRHEIEQEASFYGAMDGASKFVKGDAIAAIIILLINIIAGSLIGILQLGLSWSESLKHFTLLTIGDGIAAQLPALIVSVATGIIVTRSSADRDLSTEVFAQLSSIPRVSWIVAAALFVLMLLPGMPKWPIAILFGIVALIWWQSRNAEPEEMPSEMTVAAADDLAQETRADGPEILLGADLAEAWKEHRGLLLDRISAVRRAHMQEFGAPLPPVRVVDGEGLGLSEYEIRLFGTRFGLGTSHPDMLLAISAKDPNARIEGLETIEPMTGQKAFWIQPGQTDDARDRGFSVVEPIVALTAHFADIIRAEAARLLSRPVFTEMVEAARQRQPSLIEDLIPTILSLSDVQRVMRNLLGEGVSIANLDLILENLLDLARNQRDPDELSELLRQRIGFAICNKLRGPHRELSVMSLDPRLENEVTANLGTVGRGLDPRTAEGLVRRIAPIAEQMFRQGRNPVLLCATEIRRAMKLLTQRAIPRLSVISVNEIPERIDLSSFDVVRIDG</sequence>
<comment type="subcellular location">
    <subcellularLocation>
        <location evidence="1">Cell membrane</location>
        <topology evidence="1">Multi-pass membrane protein</topology>
    </subcellularLocation>
</comment>
<comment type="similarity">
    <text evidence="2">Belongs to the FHIPEP (flagella/HR/invasion proteins export pore) family.</text>
</comment>
<evidence type="ECO:0000313" key="8">
    <source>
        <dbReference type="EMBL" id="MBY8825546.1"/>
    </source>
</evidence>